<dbReference type="Proteomes" id="UP000001029">
    <property type="component" value="Chromosome"/>
</dbReference>
<dbReference type="STRING" id="445932.Emin_0175"/>
<dbReference type="AlphaFoldDB" id="B2KBQ2"/>
<evidence type="ECO:0008006" key="4">
    <source>
        <dbReference type="Google" id="ProtNLM"/>
    </source>
</evidence>
<evidence type="ECO:0000313" key="2">
    <source>
        <dbReference type="EMBL" id="ACC97739.1"/>
    </source>
</evidence>
<dbReference type="RefSeq" id="WP_012414354.1">
    <property type="nucleotide sequence ID" value="NC_010644.1"/>
</dbReference>
<dbReference type="KEGG" id="emi:Emin_0175"/>
<organism evidence="2 3">
    <name type="scientific">Elusimicrobium minutum (strain Pei191)</name>
    <dbReference type="NCBI Taxonomy" id="445932"/>
    <lineage>
        <taxon>Bacteria</taxon>
        <taxon>Pseudomonadati</taxon>
        <taxon>Elusimicrobiota</taxon>
        <taxon>Elusimicrobia</taxon>
        <taxon>Elusimicrobiales</taxon>
        <taxon>Elusimicrobiaceae</taxon>
        <taxon>Elusimicrobium</taxon>
    </lineage>
</organism>
<dbReference type="EMBL" id="CP001055">
    <property type="protein sequence ID" value="ACC97739.1"/>
    <property type="molecule type" value="Genomic_DNA"/>
</dbReference>
<accession>B2KBQ2</accession>
<evidence type="ECO:0000256" key="1">
    <source>
        <dbReference type="SAM" id="SignalP"/>
    </source>
</evidence>
<reference evidence="2 3" key="1">
    <citation type="journal article" date="2009" name="Appl. Environ. Microbiol.">
        <title>Genomic analysis of 'Elusimicrobium minutum,' the first cultivated representative of the phylum 'Elusimicrobia' (formerly termite group 1).</title>
        <authorList>
            <person name="Herlemann D.P.R."/>
            <person name="Geissinger O."/>
            <person name="Ikeda-Ohtsubo W."/>
            <person name="Kunin V."/>
            <person name="Sun H."/>
            <person name="Lapidus A."/>
            <person name="Hugenholtz P."/>
            <person name="Brune A."/>
        </authorList>
    </citation>
    <scope>NUCLEOTIDE SEQUENCE [LARGE SCALE GENOMIC DNA]</scope>
    <source>
        <strain evidence="2 3">Pei191</strain>
    </source>
</reference>
<name>B2KBQ2_ELUMP</name>
<feature type="chain" id="PRO_5002778312" description="Outer membrane protein beta-barrel domain-containing protein" evidence="1">
    <location>
        <begin position="20"/>
        <end position="281"/>
    </location>
</feature>
<feature type="signal peptide" evidence="1">
    <location>
        <begin position="1"/>
        <end position="19"/>
    </location>
</feature>
<gene>
    <name evidence="2" type="ordered locus">Emin_0175</name>
</gene>
<keyword evidence="1" id="KW-0732">Signal</keyword>
<proteinExistence type="predicted"/>
<dbReference type="HOGENOM" id="CLU_989488_0_0_0"/>
<evidence type="ECO:0000313" key="3">
    <source>
        <dbReference type="Proteomes" id="UP000001029"/>
    </source>
</evidence>
<keyword evidence="3" id="KW-1185">Reference proteome</keyword>
<protein>
    <recommendedName>
        <fullName evidence="4">Outer membrane protein beta-barrel domain-containing protein</fullName>
    </recommendedName>
</protein>
<dbReference type="OrthoDB" id="9845691at2"/>
<sequence length="281" mass="31956">MRKFILLILCVLAAAQLQAAKISNSFYFNSDFIKNDLSFAAPVTDRLSIGVDGSYLNHDIHNDDIYTFYIPASLSTDLMRIVFRPFFTPKTNELYSYGAMGHLLLTLNNNDNANLYTQALLSISYANQKADIEKNNVIERDNYGQVAYSLGLRQNFYNAFLFGVTANLFQYVNGISNVTAIRSVMDQNSLVDLKTFDIIYDLPKYSIGAMFNRMFLDRNANVYVNYNFIEYYTADSDHSITVGNDFPIAKGWKADIAYNHIRATNHGSKRDIFRVGLSVLF</sequence>